<evidence type="ECO:0000313" key="1">
    <source>
        <dbReference type="EMBL" id="RGQ33999.1"/>
    </source>
</evidence>
<evidence type="ECO:0000313" key="2">
    <source>
        <dbReference type="Proteomes" id="UP000284751"/>
    </source>
</evidence>
<proteinExistence type="predicted"/>
<comment type="caution">
    <text evidence="1">The sequence shown here is derived from an EMBL/GenBank/DDBJ whole genome shotgun (WGS) entry which is preliminary data.</text>
</comment>
<accession>A0A412ASB6</accession>
<gene>
    <name evidence="1" type="ORF">DWY99_13765</name>
</gene>
<dbReference type="EMBL" id="QRTC01000088">
    <property type="protein sequence ID" value="RGQ33999.1"/>
    <property type="molecule type" value="Genomic_DNA"/>
</dbReference>
<reference evidence="1 2" key="1">
    <citation type="submission" date="2018-08" db="EMBL/GenBank/DDBJ databases">
        <title>A genome reference for cultivated species of the human gut microbiota.</title>
        <authorList>
            <person name="Zou Y."/>
            <person name="Xue W."/>
            <person name="Luo G."/>
        </authorList>
    </citation>
    <scope>NUCLEOTIDE SEQUENCE [LARGE SCALE GENOMIC DNA]</scope>
    <source>
        <strain evidence="1 2">AF28-26</strain>
    </source>
</reference>
<sequence>MDLKNGNILIRQLEANPKAKELMLREFPMLSSQLIRLARNMTLSQVLDLVKSFHVPQSKINRVLQQLKKL</sequence>
<organism evidence="1 2">
    <name type="scientific">[Clostridium] leptum</name>
    <dbReference type="NCBI Taxonomy" id="1535"/>
    <lineage>
        <taxon>Bacteria</taxon>
        <taxon>Bacillati</taxon>
        <taxon>Bacillota</taxon>
        <taxon>Clostridia</taxon>
        <taxon>Eubacteriales</taxon>
        <taxon>Oscillospiraceae</taxon>
        <taxon>Oscillospiraceae incertae sedis</taxon>
    </lineage>
</organism>
<dbReference type="AlphaFoldDB" id="A0A412ASB6"/>
<protein>
    <submittedName>
        <fullName evidence="1">Uncharacterized protein</fullName>
    </submittedName>
</protein>
<dbReference type="Proteomes" id="UP000284751">
    <property type="component" value="Unassembled WGS sequence"/>
</dbReference>
<name>A0A412ASB6_9FIRM</name>